<feature type="compositionally biased region" description="Basic and acidic residues" evidence="1">
    <location>
        <begin position="809"/>
        <end position="820"/>
    </location>
</feature>
<feature type="compositionally biased region" description="Polar residues" evidence="1">
    <location>
        <begin position="1076"/>
        <end position="1093"/>
    </location>
</feature>
<dbReference type="PANTHER" id="PTHR40240:SF1">
    <property type="entry name" value="PLEXUS, ISOFORM A"/>
    <property type="match status" value="1"/>
</dbReference>
<feature type="region of interest" description="Disordered" evidence="1">
    <location>
        <begin position="1046"/>
        <end position="1239"/>
    </location>
</feature>
<dbReference type="Proteomes" id="UP001153636">
    <property type="component" value="Chromosome 6"/>
</dbReference>
<name>A0A9P0GE15_9CUCU</name>
<evidence type="ECO:0000256" key="1">
    <source>
        <dbReference type="SAM" id="MobiDB-lite"/>
    </source>
</evidence>
<feature type="compositionally biased region" description="Low complexity" evidence="1">
    <location>
        <begin position="1178"/>
        <end position="1201"/>
    </location>
</feature>
<accession>A0A9P0GE15</accession>
<gene>
    <name evidence="2" type="ORF">PSYICH_LOCUS12653</name>
</gene>
<evidence type="ECO:0000313" key="2">
    <source>
        <dbReference type="EMBL" id="CAH1112310.1"/>
    </source>
</evidence>
<feature type="region of interest" description="Disordered" evidence="1">
    <location>
        <begin position="565"/>
        <end position="592"/>
    </location>
</feature>
<feature type="compositionally biased region" description="Polar residues" evidence="1">
    <location>
        <begin position="876"/>
        <end position="893"/>
    </location>
</feature>
<sequence>MDKHPLKNESTAEITQHLKLHKSSEICFVCGNQNQPYIYYLNTRPIPDKPQEPYFPFLESHEPPLGHISKSSHSVPACYLCYKLLLEQWDAYELTSKPHSERLYWLKRVDNGPYTGADMGMQGEYAAQILGLNNETIPGIAVGQRSVVGVKDEVKIKISGRHSQPPVTPRNDVDTISESALDLTHPNPMPSIIQSAPVYAHSQNSNSSTGTDILDLSMPDKNSSTEVCYVCGDEFKRGSLDFVASKQVADSPLKPFFPSLIEHPRPSRSRPIDSAGRVQACVECQQHLLKQWQTFQVQGIPHAERNYTLRKRQSSNLDTTTFICYTCALEYPSSSIRLLYCCQNSEKEPYFPFIQTLKAPPGASPISPQGMVQVCSICYKSIPQKHQVFGGDPTSISGNHVSVNDIIFHNSNSSRPSTVKSPANSAGSDIRYKPYDINSSIMLTNKKKQAILEGRHNSKPLVSTRTTSPSPEINGQPSNQNYRCYICMGLYSRSQMEWVSTSAEGMNSHAMHFPCLAKVSRSSENSCMDSHGRVLSCTKCVKHLAQQWEGFDGDRVPLERRRYDIPTPETTANGDQGIPTPPSTNSDRTVCSNSNPASANSSIYCFLCGLHSELTLARVVYSKPQGRNAPYFPYLLSHKSHPNAEQLRDDGSALLCTFCYHSLVSQWRKCEAQGSGLVSSADKRDYNTHDYCCYVCGITTYRKRVRALLIKDFPFLKFHPQPEHSLLLENGDYAVVCLDCYETLRTQSLEYERWGLPIDKRQYNWITQPPPPEDSPEVMVARLPSGQRSDKVVPPTFVAKPNKRNHSPKAIDKKISRAESRPGVASSPKLSSANSSTKPRTMSGHAVSGPGPGPGAGVPNQYSHSFAAALRNLAQQTVPTTSEQSSITQTNTEPFRRDPGVSLPDKSKQPAEVPPFNAASNAALRSYEPRLPNNHVDRYPASSMSDLSRSGFQPYRPEERVPHPPVSLEIPGYPPYGSYPTIPLLEEQMYYERLGVLRSPWPPIGHPYMPYMIPSSAMPLYMHERLKLEEEHRRLSASRKDEYHERELIERDLQHQREREQREKERAQREREKAQSRISPHLSSARMSPQSQMYPMLHPSSMLPPSPIGLTTPTRQSPLTSAFMTPPNPSQGYPIPRSSPSLQRHSPMNSSNYTLNLSQRQSPVIQPSGPLINLGPQTSSNSSSAKMSPKPSTPTPKVKSPAVNNEAIDNSVTSSKVQNVVRKSDDVQSSDGKVSESTA</sequence>
<dbReference type="OrthoDB" id="8744624at2759"/>
<feature type="region of interest" description="Disordered" evidence="1">
    <location>
        <begin position="784"/>
        <end position="861"/>
    </location>
</feature>
<evidence type="ECO:0008006" key="4">
    <source>
        <dbReference type="Google" id="ProtNLM"/>
    </source>
</evidence>
<dbReference type="EMBL" id="OV651818">
    <property type="protein sequence ID" value="CAH1112310.1"/>
    <property type="molecule type" value="Genomic_DNA"/>
</dbReference>
<evidence type="ECO:0000313" key="3">
    <source>
        <dbReference type="Proteomes" id="UP001153636"/>
    </source>
</evidence>
<feature type="compositionally biased region" description="Polar residues" evidence="1">
    <location>
        <begin position="1207"/>
        <end position="1218"/>
    </location>
</feature>
<feature type="compositionally biased region" description="Polar residues" evidence="1">
    <location>
        <begin position="1227"/>
        <end position="1239"/>
    </location>
</feature>
<reference evidence="2" key="1">
    <citation type="submission" date="2022-01" db="EMBL/GenBank/DDBJ databases">
        <authorList>
            <person name="King R."/>
        </authorList>
    </citation>
    <scope>NUCLEOTIDE SEQUENCE</scope>
</reference>
<feature type="compositionally biased region" description="Low complexity" evidence="1">
    <location>
        <begin position="826"/>
        <end position="836"/>
    </location>
</feature>
<organism evidence="2 3">
    <name type="scientific">Psylliodes chrysocephalus</name>
    <dbReference type="NCBI Taxonomy" id="3402493"/>
    <lineage>
        <taxon>Eukaryota</taxon>
        <taxon>Metazoa</taxon>
        <taxon>Ecdysozoa</taxon>
        <taxon>Arthropoda</taxon>
        <taxon>Hexapoda</taxon>
        <taxon>Insecta</taxon>
        <taxon>Pterygota</taxon>
        <taxon>Neoptera</taxon>
        <taxon>Endopterygota</taxon>
        <taxon>Coleoptera</taxon>
        <taxon>Polyphaga</taxon>
        <taxon>Cucujiformia</taxon>
        <taxon>Chrysomeloidea</taxon>
        <taxon>Chrysomelidae</taxon>
        <taxon>Galerucinae</taxon>
        <taxon>Alticini</taxon>
        <taxon>Psylliodes</taxon>
    </lineage>
</organism>
<feature type="compositionally biased region" description="Basic and acidic residues" evidence="1">
    <location>
        <begin position="894"/>
        <end position="909"/>
    </location>
</feature>
<feature type="compositionally biased region" description="Basic and acidic residues" evidence="1">
    <location>
        <begin position="1046"/>
        <end position="1075"/>
    </location>
</feature>
<dbReference type="PANTHER" id="PTHR40240">
    <property type="entry name" value="PLEXUS, ISOFORM A"/>
    <property type="match status" value="1"/>
</dbReference>
<protein>
    <recommendedName>
        <fullName evidence="4">Genetic suppressor element-like domain-containing protein</fullName>
    </recommendedName>
</protein>
<proteinExistence type="predicted"/>
<feature type="compositionally biased region" description="Polar residues" evidence="1">
    <location>
        <begin position="1138"/>
        <end position="1165"/>
    </location>
</feature>
<keyword evidence="3" id="KW-1185">Reference proteome</keyword>
<dbReference type="AlphaFoldDB" id="A0A9P0GE15"/>
<feature type="compositionally biased region" description="Polar residues" evidence="1">
    <location>
        <begin position="1109"/>
        <end position="1123"/>
    </location>
</feature>
<feature type="region of interest" description="Disordered" evidence="1">
    <location>
        <begin position="876"/>
        <end position="916"/>
    </location>
</feature>